<dbReference type="SUPFAM" id="SSF52799">
    <property type="entry name" value="(Phosphotyrosine protein) phosphatases II"/>
    <property type="match status" value="1"/>
</dbReference>
<name>A0ABN2LMR6_9MICO</name>
<dbReference type="EMBL" id="BAAAOB010000003">
    <property type="protein sequence ID" value="GAA1793992.1"/>
    <property type="molecule type" value="Genomic_DNA"/>
</dbReference>
<keyword evidence="4" id="KW-1185">Reference proteome</keyword>
<organism evidence="3 4">
    <name type="scientific">Leucobacter iarius</name>
    <dbReference type="NCBI Taxonomy" id="333963"/>
    <lineage>
        <taxon>Bacteria</taxon>
        <taxon>Bacillati</taxon>
        <taxon>Actinomycetota</taxon>
        <taxon>Actinomycetes</taxon>
        <taxon>Micrococcales</taxon>
        <taxon>Microbacteriaceae</taxon>
        <taxon>Leucobacter</taxon>
    </lineage>
</organism>
<dbReference type="Proteomes" id="UP001500851">
    <property type="component" value="Unassembled WGS sequence"/>
</dbReference>
<dbReference type="PANTHER" id="PTHR31126">
    <property type="entry name" value="TYROSINE-PROTEIN PHOSPHATASE"/>
    <property type="match status" value="1"/>
</dbReference>
<feature type="domain" description="Tyrosine specific protein phosphatases" evidence="2">
    <location>
        <begin position="108"/>
        <end position="180"/>
    </location>
</feature>
<protein>
    <submittedName>
        <fullName evidence="3">Tyrosine-protein phosphatase</fullName>
    </submittedName>
</protein>
<dbReference type="InterPro" id="IPR026893">
    <property type="entry name" value="Tyr/Ser_Pase_IphP-type"/>
</dbReference>
<reference evidence="3 4" key="1">
    <citation type="journal article" date="2019" name="Int. J. Syst. Evol. Microbiol.">
        <title>The Global Catalogue of Microorganisms (GCM) 10K type strain sequencing project: providing services to taxonomists for standard genome sequencing and annotation.</title>
        <authorList>
            <consortium name="The Broad Institute Genomics Platform"/>
            <consortium name="The Broad Institute Genome Sequencing Center for Infectious Disease"/>
            <person name="Wu L."/>
            <person name="Ma J."/>
        </authorList>
    </citation>
    <scope>NUCLEOTIDE SEQUENCE [LARGE SCALE GENOMIC DNA]</scope>
    <source>
        <strain evidence="3 4">JCM 14736</strain>
    </source>
</reference>
<comment type="similarity">
    <text evidence="1">Belongs to the protein-tyrosine phosphatase family.</text>
</comment>
<dbReference type="PROSITE" id="PS50056">
    <property type="entry name" value="TYR_PHOSPHATASE_2"/>
    <property type="match status" value="1"/>
</dbReference>
<dbReference type="InterPro" id="IPR000387">
    <property type="entry name" value="Tyr_Pase_dom"/>
</dbReference>
<evidence type="ECO:0000313" key="3">
    <source>
        <dbReference type="EMBL" id="GAA1793992.1"/>
    </source>
</evidence>
<dbReference type="Gene3D" id="3.90.190.10">
    <property type="entry name" value="Protein tyrosine phosphatase superfamily"/>
    <property type="match status" value="1"/>
</dbReference>
<dbReference type="InterPro" id="IPR029021">
    <property type="entry name" value="Prot-tyrosine_phosphatase-like"/>
</dbReference>
<evidence type="ECO:0000256" key="1">
    <source>
        <dbReference type="ARBA" id="ARBA00009580"/>
    </source>
</evidence>
<comment type="caution">
    <text evidence="3">The sequence shown here is derived from an EMBL/GenBank/DDBJ whole genome shotgun (WGS) entry which is preliminary data.</text>
</comment>
<accession>A0ABN2LMR6</accession>
<dbReference type="Pfam" id="PF13350">
    <property type="entry name" value="Y_phosphatase3"/>
    <property type="match status" value="1"/>
</dbReference>
<gene>
    <name evidence="3" type="ORF">GCM10009768_23680</name>
</gene>
<proteinExistence type="inferred from homology"/>
<dbReference type="PROSITE" id="PS00383">
    <property type="entry name" value="TYR_PHOSPHATASE_1"/>
    <property type="match status" value="1"/>
</dbReference>
<dbReference type="InterPro" id="IPR016130">
    <property type="entry name" value="Tyr_Pase_AS"/>
</dbReference>
<sequence>MLFRADALAGLTDAGLAGLAELGIGTVVDLRTEHERARSADSLPEDGSVEFMALPVLGGAMDEMAKSLMPAEGRSSGAGIDPERIAALLDTVPTLDELYLSILASSPAQFATLARAVVDAAGTDRPGVLFHCTAGKDRTGIAAALLLAVAGVPRETIVADYALTERNLAGPFAQTLLGYISATGIPLTPKLEELATKSPASAISAALDWVEREHGDAGTYLRSGGLSADELLRLRSALVAPVA</sequence>
<dbReference type="PANTHER" id="PTHR31126:SF1">
    <property type="entry name" value="TYROSINE SPECIFIC PROTEIN PHOSPHATASES DOMAIN-CONTAINING PROTEIN"/>
    <property type="match status" value="1"/>
</dbReference>
<evidence type="ECO:0000313" key="4">
    <source>
        <dbReference type="Proteomes" id="UP001500851"/>
    </source>
</evidence>
<evidence type="ECO:0000259" key="2">
    <source>
        <dbReference type="PROSITE" id="PS50056"/>
    </source>
</evidence>